<name>X0V3W0_9ZZZZ</name>
<dbReference type="EMBL" id="BARS01023066">
    <property type="protein sequence ID" value="GAG07203.1"/>
    <property type="molecule type" value="Genomic_DNA"/>
</dbReference>
<dbReference type="AlphaFoldDB" id="X0V3W0"/>
<gene>
    <name evidence="1" type="ORF">S01H1_36774</name>
</gene>
<organism evidence="1">
    <name type="scientific">marine sediment metagenome</name>
    <dbReference type="NCBI Taxonomy" id="412755"/>
    <lineage>
        <taxon>unclassified sequences</taxon>
        <taxon>metagenomes</taxon>
        <taxon>ecological metagenomes</taxon>
    </lineage>
</organism>
<accession>X0V3W0</accession>
<sequence length="83" mass="9426">MGSGKLWLKVNELLPEGETKSRASIIFAANDFVDMGIWGFKDRTGKGGHHRLYYPVITQEEFWERLAESVKQMINVSAGKKIL</sequence>
<reference evidence="1" key="1">
    <citation type="journal article" date="2014" name="Front. Microbiol.">
        <title>High frequency of phylogenetically diverse reductive dehalogenase-homologous genes in deep subseafloor sedimentary metagenomes.</title>
        <authorList>
            <person name="Kawai M."/>
            <person name="Futagami T."/>
            <person name="Toyoda A."/>
            <person name="Takaki Y."/>
            <person name="Nishi S."/>
            <person name="Hori S."/>
            <person name="Arai W."/>
            <person name="Tsubouchi T."/>
            <person name="Morono Y."/>
            <person name="Uchiyama I."/>
            <person name="Ito T."/>
            <person name="Fujiyama A."/>
            <person name="Inagaki F."/>
            <person name="Takami H."/>
        </authorList>
    </citation>
    <scope>NUCLEOTIDE SEQUENCE</scope>
    <source>
        <strain evidence="1">Expedition CK06-06</strain>
    </source>
</reference>
<protein>
    <submittedName>
        <fullName evidence="1">Uncharacterized protein</fullName>
    </submittedName>
</protein>
<proteinExistence type="predicted"/>
<comment type="caution">
    <text evidence="1">The sequence shown here is derived from an EMBL/GenBank/DDBJ whole genome shotgun (WGS) entry which is preliminary data.</text>
</comment>
<evidence type="ECO:0000313" key="1">
    <source>
        <dbReference type="EMBL" id="GAG07203.1"/>
    </source>
</evidence>